<proteinExistence type="predicted"/>
<evidence type="ECO:0000313" key="2">
    <source>
        <dbReference type="EMBL" id="GLQ57525.1"/>
    </source>
</evidence>
<dbReference type="Pfam" id="PF10604">
    <property type="entry name" value="Polyketide_cyc2"/>
    <property type="match status" value="1"/>
</dbReference>
<keyword evidence="3" id="KW-1185">Reference proteome</keyword>
<dbReference type="CDD" id="cd07818">
    <property type="entry name" value="SRPBCC_1"/>
    <property type="match status" value="1"/>
</dbReference>
<dbReference type="InterPro" id="IPR019587">
    <property type="entry name" value="Polyketide_cyclase/dehydratase"/>
</dbReference>
<accession>A0ABQ5WC50</accession>
<evidence type="ECO:0000313" key="3">
    <source>
        <dbReference type="Proteomes" id="UP001156691"/>
    </source>
</evidence>
<comment type="caution">
    <text evidence="2">The sequence shown here is derived from an EMBL/GenBank/DDBJ whole genome shotgun (WGS) entry which is preliminary data.</text>
</comment>
<evidence type="ECO:0000256" key="1">
    <source>
        <dbReference type="SAM" id="Phobius"/>
    </source>
</evidence>
<sequence length="186" mass="20501">MGSGEATVIETIVIIVILAVVAVAIYAASKPNRFRMERSIVIDATAERVFPLIADFHKWPQWSPWESLDPELKRTYSGAAHGVGAIYAYEGNSKVGSGRMEITETVIPSRVVAKLDFIKPFEAHNFAEWTLTPDGKGTRVTWAMHGPQNFLFKLMGLVFNMDKTVGADFERGLTNLKQIAESGEAA</sequence>
<name>A0ABQ5WC50_9HYPH</name>
<organism evidence="2 3">
    <name type="scientific">Devosia nitrariae</name>
    <dbReference type="NCBI Taxonomy" id="2071872"/>
    <lineage>
        <taxon>Bacteria</taxon>
        <taxon>Pseudomonadati</taxon>
        <taxon>Pseudomonadota</taxon>
        <taxon>Alphaproteobacteria</taxon>
        <taxon>Hyphomicrobiales</taxon>
        <taxon>Devosiaceae</taxon>
        <taxon>Devosia</taxon>
    </lineage>
</organism>
<dbReference type="Proteomes" id="UP001156691">
    <property type="component" value="Unassembled WGS sequence"/>
</dbReference>
<keyword evidence="1" id="KW-0812">Transmembrane</keyword>
<dbReference type="EMBL" id="BSNS01000024">
    <property type="protein sequence ID" value="GLQ57525.1"/>
    <property type="molecule type" value="Genomic_DNA"/>
</dbReference>
<dbReference type="Gene3D" id="3.30.530.20">
    <property type="match status" value="1"/>
</dbReference>
<reference evidence="3" key="1">
    <citation type="journal article" date="2019" name="Int. J. Syst. Evol. Microbiol.">
        <title>The Global Catalogue of Microorganisms (GCM) 10K type strain sequencing project: providing services to taxonomists for standard genome sequencing and annotation.</title>
        <authorList>
            <consortium name="The Broad Institute Genomics Platform"/>
            <consortium name="The Broad Institute Genome Sequencing Center for Infectious Disease"/>
            <person name="Wu L."/>
            <person name="Ma J."/>
        </authorList>
    </citation>
    <scope>NUCLEOTIDE SEQUENCE [LARGE SCALE GENOMIC DNA]</scope>
    <source>
        <strain evidence="3">NBRC 112416</strain>
    </source>
</reference>
<keyword evidence="1" id="KW-1133">Transmembrane helix</keyword>
<gene>
    <name evidence="2" type="ORF">GCM10010862_47840</name>
</gene>
<protein>
    <submittedName>
        <fullName evidence="2">Polyketide cyclase</fullName>
    </submittedName>
</protein>
<keyword evidence="1" id="KW-0472">Membrane</keyword>
<feature type="transmembrane region" description="Helical" evidence="1">
    <location>
        <begin position="6"/>
        <end position="28"/>
    </location>
</feature>
<dbReference type="InterPro" id="IPR023393">
    <property type="entry name" value="START-like_dom_sf"/>
</dbReference>
<dbReference type="SUPFAM" id="SSF55961">
    <property type="entry name" value="Bet v1-like"/>
    <property type="match status" value="1"/>
</dbReference>